<evidence type="ECO:0000256" key="1">
    <source>
        <dbReference type="SAM" id="MobiDB-lite"/>
    </source>
</evidence>
<name>A0A8J2JZ67_9HEXA</name>
<gene>
    <name evidence="2" type="ORF">AFUS01_LOCUS18343</name>
</gene>
<evidence type="ECO:0000313" key="2">
    <source>
        <dbReference type="EMBL" id="CAG7729645.1"/>
    </source>
</evidence>
<dbReference type="AlphaFoldDB" id="A0A8J2JZ67"/>
<dbReference type="Proteomes" id="UP000708208">
    <property type="component" value="Unassembled WGS sequence"/>
</dbReference>
<evidence type="ECO:0000313" key="3">
    <source>
        <dbReference type="Proteomes" id="UP000708208"/>
    </source>
</evidence>
<reference evidence="2" key="1">
    <citation type="submission" date="2021-06" db="EMBL/GenBank/DDBJ databases">
        <authorList>
            <person name="Hodson N. C."/>
            <person name="Mongue J. A."/>
            <person name="Jaron S. K."/>
        </authorList>
    </citation>
    <scope>NUCLEOTIDE SEQUENCE</scope>
</reference>
<organism evidence="2 3">
    <name type="scientific">Allacma fusca</name>
    <dbReference type="NCBI Taxonomy" id="39272"/>
    <lineage>
        <taxon>Eukaryota</taxon>
        <taxon>Metazoa</taxon>
        <taxon>Ecdysozoa</taxon>
        <taxon>Arthropoda</taxon>
        <taxon>Hexapoda</taxon>
        <taxon>Collembola</taxon>
        <taxon>Symphypleona</taxon>
        <taxon>Sminthuridae</taxon>
        <taxon>Allacma</taxon>
    </lineage>
</organism>
<feature type="compositionally biased region" description="Pro residues" evidence="1">
    <location>
        <begin position="71"/>
        <end position="80"/>
    </location>
</feature>
<protein>
    <submittedName>
        <fullName evidence="2">Uncharacterized protein</fullName>
    </submittedName>
</protein>
<proteinExistence type="predicted"/>
<dbReference type="EMBL" id="CAJVCH010182037">
    <property type="protein sequence ID" value="CAG7729645.1"/>
    <property type="molecule type" value="Genomic_DNA"/>
</dbReference>
<feature type="compositionally biased region" description="Polar residues" evidence="1">
    <location>
        <begin position="136"/>
        <end position="148"/>
    </location>
</feature>
<feature type="compositionally biased region" description="Polar residues" evidence="1">
    <location>
        <begin position="105"/>
        <end position="124"/>
    </location>
</feature>
<sequence>MIVSPQGLVLMGFHCDGLMSSGSQMQLTPNQMHLGHVLGSSGGNVNSSVVQQHLHQLHHHPNLQQQQQQPPQQPQPPPQPTGTNSQPSLGPSPPSGPCPVPHPSTSNTNSSGHQPTPLTPTMNMLQPHPSLHPSVINASSNTPISNTPGPGPGGHDRQDSNMSAVNSDLDRAFFRMFVRFYRTLSLEKYP</sequence>
<feature type="region of interest" description="Disordered" evidence="1">
    <location>
        <begin position="59"/>
        <end position="162"/>
    </location>
</feature>
<comment type="caution">
    <text evidence="2">The sequence shown here is derived from an EMBL/GenBank/DDBJ whole genome shotgun (WGS) entry which is preliminary data.</text>
</comment>
<feature type="compositionally biased region" description="Pro residues" evidence="1">
    <location>
        <begin position="90"/>
        <end position="102"/>
    </location>
</feature>
<keyword evidence="3" id="KW-1185">Reference proteome</keyword>
<accession>A0A8J2JZ67</accession>